<dbReference type="EMBL" id="JABFTP020000103">
    <property type="protein sequence ID" value="KAL3278194.1"/>
    <property type="molecule type" value="Genomic_DNA"/>
</dbReference>
<reference evidence="2 3" key="1">
    <citation type="journal article" date="2021" name="BMC Biol.">
        <title>Horizontally acquired antibacterial genes associated with adaptive radiation of ladybird beetles.</title>
        <authorList>
            <person name="Li H.S."/>
            <person name="Tang X.F."/>
            <person name="Huang Y.H."/>
            <person name="Xu Z.Y."/>
            <person name="Chen M.L."/>
            <person name="Du X.Y."/>
            <person name="Qiu B.Y."/>
            <person name="Chen P.T."/>
            <person name="Zhang W."/>
            <person name="Slipinski A."/>
            <person name="Escalona H.E."/>
            <person name="Waterhouse R.M."/>
            <person name="Zwick A."/>
            <person name="Pang H."/>
        </authorList>
    </citation>
    <scope>NUCLEOTIDE SEQUENCE [LARGE SCALE GENOMIC DNA]</scope>
    <source>
        <strain evidence="2">SYSU2018</strain>
    </source>
</reference>
<proteinExistence type="predicted"/>
<accession>A0ABD2NI23</accession>
<evidence type="ECO:0000313" key="2">
    <source>
        <dbReference type="EMBL" id="KAL3278194.1"/>
    </source>
</evidence>
<organism evidence="2 3">
    <name type="scientific">Cryptolaemus montrouzieri</name>
    <dbReference type="NCBI Taxonomy" id="559131"/>
    <lineage>
        <taxon>Eukaryota</taxon>
        <taxon>Metazoa</taxon>
        <taxon>Ecdysozoa</taxon>
        <taxon>Arthropoda</taxon>
        <taxon>Hexapoda</taxon>
        <taxon>Insecta</taxon>
        <taxon>Pterygota</taxon>
        <taxon>Neoptera</taxon>
        <taxon>Endopterygota</taxon>
        <taxon>Coleoptera</taxon>
        <taxon>Polyphaga</taxon>
        <taxon>Cucujiformia</taxon>
        <taxon>Coccinelloidea</taxon>
        <taxon>Coccinellidae</taxon>
        <taxon>Scymninae</taxon>
        <taxon>Scymnini</taxon>
        <taxon>Cryptolaemus</taxon>
    </lineage>
</organism>
<feature type="region of interest" description="Disordered" evidence="1">
    <location>
        <begin position="105"/>
        <end position="143"/>
    </location>
</feature>
<gene>
    <name evidence="2" type="ORF">HHI36_013533</name>
</gene>
<name>A0ABD2NI23_9CUCU</name>
<dbReference type="AlphaFoldDB" id="A0ABD2NI23"/>
<evidence type="ECO:0000256" key="1">
    <source>
        <dbReference type="SAM" id="MobiDB-lite"/>
    </source>
</evidence>
<keyword evidence="3" id="KW-1185">Reference proteome</keyword>
<dbReference type="Proteomes" id="UP001516400">
    <property type="component" value="Unassembled WGS sequence"/>
</dbReference>
<protein>
    <submittedName>
        <fullName evidence="2">Uncharacterized protein</fullName>
    </submittedName>
</protein>
<feature type="compositionally biased region" description="Basic and acidic residues" evidence="1">
    <location>
        <begin position="105"/>
        <end position="132"/>
    </location>
</feature>
<sequence>MDKGISGFRTAGIWPFEPKKFSEDDFGPNEPSDSTAIEIPINLNETEVNIETPVDLIPGSSETNQGLDVPIETLVPVPLLKTNQTNKPRAKQHSEIFTSTLKSVLEKKQEKRNLKKEAEEINKEKNGKKSGVEKPIVSKQKHV</sequence>
<evidence type="ECO:0000313" key="3">
    <source>
        <dbReference type="Proteomes" id="UP001516400"/>
    </source>
</evidence>
<comment type="caution">
    <text evidence="2">The sequence shown here is derived from an EMBL/GenBank/DDBJ whole genome shotgun (WGS) entry which is preliminary data.</text>
</comment>